<feature type="transmembrane region" description="Helical" evidence="1">
    <location>
        <begin position="12"/>
        <end position="31"/>
    </location>
</feature>
<protein>
    <submittedName>
        <fullName evidence="2">Uncharacterized protein</fullName>
    </submittedName>
</protein>
<accession>A0A0W1RDD6</accession>
<dbReference type="AlphaFoldDB" id="A0A0W1RDD6"/>
<reference evidence="2 3" key="1">
    <citation type="submission" date="2015-12" db="EMBL/GenBank/DDBJ databases">
        <title>Haloprofundus marisrubri gen. nov., sp. nov., an extremely halophilic archaeon isolated from the Discovery deep brine-seawater interface in the Red Sea.</title>
        <authorList>
            <person name="Zhang G."/>
            <person name="Stingl U."/>
            <person name="Rashid M."/>
        </authorList>
    </citation>
    <scope>NUCLEOTIDE SEQUENCE [LARGE SCALE GENOMIC DNA]</scope>
    <source>
        <strain evidence="2 3">SB9</strain>
    </source>
</reference>
<organism evidence="2 3">
    <name type="scientific">Haloprofundus marisrubri</name>
    <dbReference type="NCBI Taxonomy" id="1514971"/>
    <lineage>
        <taxon>Archaea</taxon>
        <taxon>Methanobacteriati</taxon>
        <taxon>Methanobacteriota</taxon>
        <taxon>Stenosarchaea group</taxon>
        <taxon>Halobacteria</taxon>
        <taxon>Halobacteriales</taxon>
        <taxon>Haloferacaceae</taxon>
        <taxon>Haloprofundus</taxon>
    </lineage>
</organism>
<gene>
    <name evidence="2" type="ORF">AUR64_04335</name>
</gene>
<evidence type="ECO:0000313" key="3">
    <source>
        <dbReference type="Proteomes" id="UP000054387"/>
    </source>
</evidence>
<name>A0A0W1RDD6_9EURY</name>
<evidence type="ECO:0000256" key="1">
    <source>
        <dbReference type="SAM" id="Phobius"/>
    </source>
</evidence>
<proteinExistence type="predicted"/>
<keyword evidence="1" id="KW-0812">Transmembrane</keyword>
<comment type="caution">
    <text evidence="2">The sequence shown here is derived from an EMBL/GenBank/DDBJ whole genome shotgun (WGS) entry which is preliminary data.</text>
</comment>
<keyword evidence="1" id="KW-1133">Transmembrane helix</keyword>
<evidence type="ECO:0000313" key="2">
    <source>
        <dbReference type="EMBL" id="KTG11486.1"/>
    </source>
</evidence>
<keyword evidence="1" id="KW-0472">Membrane</keyword>
<sequence>MPQCDKRVVGLLRFFLAFIGIQLLSWSLLSISFESGFVYTIIGSVALLNGLYLGGVRIR</sequence>
<keyword evidence="3" id="KW-1185">Reference proteome</keyword>
<dbReference type="Proteomes" id="UP000054387">
    <property type="component" value="Unassembled WGS sequence"/>
</dbReference>
<feature type="transmembrane region" description="Helical" evidence="1">
    <location>
        <begin position="37"/>
        <end position="56"/>
    </location>
</feature>
<dbReference type="EMBL" id="LOPU01000004">
    <property type="protein sequence ID" value="KTG11486.1"/>
    <property type="molecule type" value="Genomic_DNA"/>
</dbReference>